<dbReference type="NCBIfam" id="NF010229">
    <property type="entry name" value="PRK13682.1-4"/>
    <property type="match status" value="1"/>
</dbReference>
<keyword evidence="4 5" id="KW-0472">Membrane</keyword>
<evidence type="ECO:0000313" key="6">
    <source>
        <dbReference type="EMBL" id="HCO24861.1"/>
    </source>
</evidence>
<feature type="transmembrane region" description="Helical" evidence="5">
    <location>
        <begin position="29"/>
        <end position="49"/>
    </location>
</feature>
<accession>A0A3D3R7K7</accession>
<name>A0A3D3R7K7_9PLAN</name>
<dbReference type="EMBL" id="CP042910">
    <property type="protein sequence ID" value="QEG15800.1"/>
    <property type="molecule type" value="Genomic_DNA"/>
</dbReference>
<dbReference type="InterPro" id="IPR009760">
    <property type="entry name" value="DUF1328"/>
</dbReference>
<evidence type="ECO:0000256" key="3">
    <source>
        <dbReference type="ARBA" id="ARBA00022989"/>
    </source>
</evidence>
<evidence type="ECO:0000313" key="9">
    <source>
        <dbReference type="Proteomes" id="UP000322887"/>
    </source>
</evidence>
<dbReference type="HAMAP" id="MF_01361">
    <property type="entry name" value="UPF0391"/>
    <property type="match status" value="1"/>
</dbReference>
<sequence>MLSWALMFLVIALVAGLFGFGLVGGMAYGAAKICFFIFLVLAVISLLTGKRVPTE</sequence>
<dbReference type="PIRSF" id="PIRSF036466">
    <property type="entry name" value="UCP036466"/>
    <property type="match status" value="1"/>
</dbReference>
<evidence type="ECO:0000256" key="5">
    <source>
        <dbReference type="SAM" id="Phobius"/>
    </source>
</evidence>
<protein>
    <submittedName>
        <fullName evidence="6">DUF1328 domain-containing protein</fullName>
    </submittedName>
</protein>
<proteinExistence type="inferred from homology"/>
<evidence type="ECO:0000256" key="2">
    <source>
        <dbReference type="ARBA" id="ARBA00022692"/>
    </source>
</evidence>
<keyword evidence="1" id="KW-1003">Cell membrane</keyword>
<evidence type="ECO:0000313" key="7">
    <source>
        <dbReference type="EMBL" id="QEG15800.1"/>
    </source>
</evidence>
<dbReference type="EMBL" id="DQAY01000110">
    <property type="protein sequence ID" value="HCO24861.1"/>
    <property type="molecule type" value="Genomic_DNA"/>
</dbReference>
<organism evidence="6 8">
    <name type="scientific">Gimesia maris</name>
    <dbReference type="NCBI Taxonomy" id="122"/>
    <lineage>
        <taxon>Bacteria</taxon>
        <taxon>Pseudomonadati</taxon>
        <taxon>Planctomycetota</taxon>
        <taxon>Planctomycetia</taxon>
        <taxon>Planctomycetales</taxon>
        <taxon>Planctomycetaceae</taxon>
        <taxon>Gimesia</taxon>
    </lineage>
</organism>
<dbReference type="Pfam" id="PF07043">
    <property type="entry name" value="DUF1328"/>
    <property type="match status" value="1"/>
</dbReference>
<dbReference type="RefSeq" id="WP_002647858.1">
    <property type="nucleotide sequence ID" value="NZ_CAXAST010000002.1"/>
</dbReference>
<reference evidence="7 9" key="2">
    <citation type="submission" date="2019-08" db="EMBL/GenBank/DDBJ databases">
        <title>Deep-cultivation of Planctomycetes and their phenomic and genomic characterization uncovers novel biology.</title>
        <authorList>
            <person name="Wiegand S."/>
            <person name="Jogler M."/>
            <person name="Boedeker C."/>
            <person name="Pinto D."/>
            <person name="Vollmers J."/>
            <person name="Rivas-Marin E."/>
            <person name="Kohn T."/>
            <person name="Peeters S.H."/>
            <person name="Heuer A."/>
            <person name="Rast P."/>
            <person name="Oberbeckmann S."/>
            <person name="Bunk B."/>
            <person name="Jeske O."/>
            <person name="Meyerdierks A."/>
            <person name="Storesund J.E."/>
            <person name="Kallscheuer N."/>
            <person name="Luecker S."/>
            <person name="Lage O.M."/>
            <person name="Pohl T."/>
            <person name="Merkel B.J."/>
            <person name="Hornburger P."/>
            <person name="Mueller R.-W."/>
            <person name="Bruemmer F."/>
            <person name="Labrenz M."/>
            <person name="Spormann A.M."/>
            <person name="Op den Camp H."/>
            <person name="Overmann J."/>
            <person name="Amann R."/>
            <person name="Jetten M.S.M."/>
            <person name="Mascher T."/>
            <person name="Medema M.H."/>
            <person name="Devos D.P."/>
            <person name="Kaster A.-K."/>
            <person name="Ovreas L."/>
            <person name="Rohde M."/>
            <person name="Galperin M.Y."/>
            <person name="Jogler C."/>
        </authorList>
    </citation>
    <scope>NUCLEOTIDE SEQUENCE [LARGE SCALE GENOMIC DNA]</scope>
    <source>
        <strain evidence="7 9">DSM 8797</strain>
    </source>
</reference>
<evidence type="ECO:0000256" key="4">
    <source>
        <dbReference type="ARBA" id="ARBA00023136"/>
    </source>
</evidence>
<keyword evidence="9" id="KW-1185">Reference proteome</keyword>
<accession>A0A517X8L5</accession>
<keyword evidence="3 5" id="KW-1133">Transmembrane helix</keyword>
<keyword evidence="2 5" id="KW-0812">Transmembrane</keyword>
<dbReference type="Proteomes" id="UP000263642">
    <property type="component" value="Unassembled WGS sequence"/>
</dbReference>
<evidence type="ECO:0000313" key="8">
    <source>
        <dbReference type="Proteomes" id="UP000263642"/>
    </source>
</evidence>
<dbReference type="Proteomes" id="UP000322887">
    <property type="component" value="Chromosome"/>
</dbReference>
<dbReference type="GeneID" id="98646270"/>
<dbReference type="AlphaFoldDB" id="A0A3D3R7K7"/>
<gene>
    <name evidence="6" type="ORF">DIT97_18210</name>
    <name evidence="7" type="ORF">GmarT_16430</name>
</gene>
<evidence type="ECO:0000256" key="1">
    <source>
        <dbReference type="ARBA" id="ARBA00022475"/>
    </source>
</evidence>
<reference evidence="6 8" key="1">
    <citation type="journal article" date="2018" name="Nat. Biotechnol.">
        <title>A standardized bacterial taxonomy based on genome phylogeny substantially revises the tree of life.</title>
        <authorList>
            <person name="Parks D.H."/>
            <person name="Chuvochina M."/>
            <person name="Waite D.W."/>
            <person name="Rinke C."/>
            <person name="Skarshewski A."/>
            <person name="Chaumeil P.A."/>
            <person name="Hugenholtz P."/>
        </authorList>
    </citation>
    <scope>NUCLEOTIDE SEQUENCE [LARGE SCALE GENOMIC DNA]</scope>
    <source>
        <strain evidence="6">UBA9375</strain>
    </source>
</reference>
<dbReference type="GO" id="GO:0005886">
    <property type="term" value="C:plasma membrane"/>
    <property type="evidence" value="ECO:0007669"/>
    <property type="project" value="InterPro"/>
</dbReference>